<reference evidence="3" key="1">
    <citation type="submission" date="2020-09" db="EMBL/GenBank/DDBJ databases">
        <title>New species isolated from human feces.</title>
        <authorList>
            <person name="Kitahara M."/>
            <person name="Shigeno Y."/>
            <person name="Shime M."/>
            <person name="Matsumoto Y."/>
            <person name="Nakamura S."/>
            <person name="Motooka D."/>
            <person name="Fukuoka S."/>
            <person name="Nishikawa H."/>
            <person name="Benno Y."/>
        </authorList>
    </citation>
    <scope>NUCLEOTIDE SEQUENCE</scope>
    <source>
        <strain evidence="3">MM50</strain>
    </source>
</reference>
<accession>A0A810QB21</accession>
<dbReference type="EMBL" id="AP023418">
    <property type="protein sequence ID" value="BCK81753.1"/>
    <property type="molecule type" value="Genomic_DNA"/>
</dbReference>
<proteinExistence type="predicted"/>
<dbReference type="GO" id="GO:0008168">
    <property type="term" value="F:methyltransferase activity"/>
    <property type="evidence" value="ECO:0007669"/>
    <property type="project" value="UniProtKB-KW"/>
</dbReference>
<evidence type="ECO:0000313" key="3">
    <source>
        <dbReference type="EMBL" id="BCK81753.1"/>
    </source>
</evidence>
<evidence type="ECO:0000259" key="2">
    <source>
        <dbReference type="Pfam" id="PF13649"/>
    </source>
</evidence>
<dbReference type="KEGG" id="vcop:MM50RIKEN_15160"/>
<dbReference type="Gene3D" id="2.20.25.110">
    <property type="entry name" value="S-adenosyl-L-methionine-dependent methyltransferases"/>
    <property type="match status" value="1"/>
</dbReference>
<dbReference type="InterPro" id="IPR029063">
    <property type="entry name" value="SAM-dependent_MTases_sf"/>
</dbReference>
<dbReference type="Gene3D" id="3.40.50.150">
    <property type="entry name" value="Vaccinia Virus protein VP39"/>
    <property type="match status" value="1"/>
</dbReference>
<dbReference type="RefSeq" id="WP_228298354.1">
    <property type="nucleotide sequence ID" value="NZ_AP023418.1"/>
</dbReference>
<keyword evidence="3" id="KW-0489">Methyltransferase</keyword>
<dbReference type="SUPFAM" id="SSF53335">
    <property type="entry name" value="S-adenosyl-L-methionine-dependent methyltransferases"/>
    <property type="match status" value="1"/>
</dbReference>
<dbReference type="AlphaFoldDB" id="A0A810QB21"/>
<dbReference type="Proteomes" id="UP000681035">
    <property type="component" value="Chromosome"/>
</dbReference>
<keyword evidence="4" id="KW-1185">Reference proteome</keyword>
<dbReference type="PANTHER" id="PTHR43861">
    <property type="entry name" value="TRANS-ACONITATE 2-METHYLTRANSFERASE-RELATED"/>
    <property type="match status" value="1"/>
</dbReference>
<protein>
    <submittedName>
        <fullName evidence="3">Methyltransferase</fullName>
    </submittedName>
</protein>
<keyword evidence="1" id="KW-0808">Transferase</keyword>
<dbReference type="Pfam" id="PF13649">
    <property type="entry name" value="Methyltransf_25"/>
    <property type="match status" value="1"/>
</dbReference>
<evidence type="ECO:0000256" key="1">
    <source>
        <dbReference type="ARBA" id="ARBA00022679"/>
    </source>
</evidence>
<feature type="domain" description="Methyltransferase" evidence="2">
    <location>
        <begin position="42"/>
        <end position="138"/>
    </location>
</feature>
<evidence type="ECO:0000313" key="4">
    <source>
        <dbReference type="Proteomes" id="UP000681035"/>
    </source>
</evidence>
<dbReference type="CDD" id="cd02440">
    <property type="entry name" value="AdoMet_MTases"/>
    <property type="match status" value="1"/>
</dbReference>
<sequence>MMSSYEGLAASYDALTTDVGYEKRADFLEKLFRRSRIPVHTVLDLACGTGTMTWLLTDRGYELIGVDGSEEMLAAAMEKSGQVEGIPPIFLHQSMPQLDLYGTVDAAICCLDSLNYLTRPADVQRTFRRLHLFIAPGGPLVFDINTVAKLAALDGQVFLDETEDTYCVWRTEYHRGLCTYYMDLFDRRRDGAWQRELEIHRQRAYTTEELTGWLRAAGFNDIRTWGDGKLRRPTENEQRIYFSCIRE</sequence>
<dbReference type="GO" id="GO:0032259">
    <property type="term" value="P:methylation"/>
    <property type="evidence" value="ECO:0007669"/>
    <property type="project" value="UniProtKB-KW"/>
</dbReference>
<organism evidence="3 4">
    <name type="scientific">Vescimonas coprocola</name>
    <dbReference type="NCBI Taxonomy" id="2714355"/>
    <lineage>
        <taxon>Bacteria</taxon>
        <taxon>Bacillati</taxon>
        <taxon>Bacillota</taxon>
        <taxon>Clostridia</taxon>
        <taxon>Eubacteriales</taxon>
        <taxon>Oscillospiraceae</taxon>
        <taxon>Vescimonas</taxon>
    </lineage>
</organism>
<dbReference type="InterPro" id="IPR041698">
    <property type="entry name" value="Methyltransf_25"/>
</dbReference>
<gene>
    <name evidence="3" type="ORF">MM50RIKEN_15160</name>
</gene>
<name>A0A810QB21_9FIRM</name>